<evidence type="ECO:0000256" key="3">
    <source>
        <dbReference type="ARBA" id="ARBA00023172"/>
    </source>
</evidence>
<dbReference type="GO" id="GO:0003677">
    <property type="term" value="F:DNA binding"/>
    <property type="evidence" value="ECO:0007669"/>
    <property type="project" value="UniProtKB-UniRule"/>
</dbReference>
<evidence type="ECO:0000313" key="8">
    <source>
        <dbReference type="Proteomes" id="UP000263377"/>
    </source>
</evidence>
<protein>
    <submittedName>
        <fullName evidence="7">Site-specific integrase</fullName>
    </submittedName>
</protein>
<dbReference type="PANTHER" id="PTHR30349:SF64">
    <property type="entry name" value="PROPHAGE INTEGRASE INTD-RELATED"/>
    <property type="match status" value="1"/>
</dbReference>
<dbReference type="GO" id="GO:0006310">
    <property type="term" value="P:DNA recombination"/>
    <property type="evidence" value="ECO:0007669"/>
    <property type="project" value="UniProtKB-KW"/>
</dbReference>
<dbReference type="Pfam" id="PF00589">
    <property type="entry name" value="Phage_integrase"/>
    <property type="match status" value="1"/>
</dbReference>
<proteinExistence type="inferred from homology"/>
<evidence type="ECO:0000256" key="2">
    <source>
        <dbReference type="ARBA" id="ARBA00023125"/>
    </source>
</evidence>
<feature type="domain" description="Tyr recombinase" evidence="5">
    <location>
        <begin position="187"/>
        <end position="374"/>
    </location>
</feature>
<keyword evidence="2 4" id="KW-0238">DNA-binding</keyword>
<organism evidence="7 8">
    <name type="scientific">Kitasatospora xanthocidica</name>
    <dbReference type="NCBI Taxonomy" id="83382"/>
    <lineage>
        <taxon>Bacteria</taxon>
        <taxon>Bacillati</taxon>
        <taxon>Actinomycetota</taxon>
        <taxon>Actinomycetes</taxon>
        <taxon>Kitasatosporales</taxon>
        <taxon>Streptomycetaceae</taxon>
        <taxon>Kitasatospora</taxon>
    </lineage>
</organism>
<dbReference type="InterPro" id="IPR013762">
    <property type="entry name" value="Integrase-like_cat_sf"/>
</dbReference>
<sequence length="398" mass="44531">MARAWIEDRMNHAAYVAALMKAKSDGRTPPGRFRVRWYDLDGKQRTLTCLKKTDAEAKRTEVETKLGSGEYRSRAAGFTKIADIAESWYGSRIDLRRSTRSRYREVLDSHILPRWGAVQVRSVRYEDIVEWVAGLYTGTANSGKPLSASSVRKIFVVLKGVLGFAVHTDKIPRNPAIGVPLPRCSPVEHVYLDNIQIETLADACGPYRVLILFLSYTGVRWGEVTAIQIKHVDLKAQRVRIAQAWGYENGRLYLEDSPKNHERRSVPVPKFLAKEIAPLIANRPLDDYLFTAMRGGVLKIRNFRSRHFKVAVTAAGLDGLGVTLHKLRHTAASLAIASGADVKVIQAMLGHKTAALTLDTYGHLWPDRLNEVSDRLGIQRDKALEKAGKAAKRANRTE</sequence>
<dbReference type="Proteomes" id="UP000263377">
    <property type="component" value="Unassembled WGS sequence"/>
</dbReference>
<feature type="domain" description="Core-binding (CB)" evidence="6">
    <location>
        <begin position="79"/>
        <end position="166"/>
    </location>
</feature>
<comment type="similarity">
    <text evidence="1">Belongs to the 'phage' integrase family.</text>
</comment>
<dbReference type="SUPFAM" id="SSF56349">
    <property type="entry name" value="DNA breaking-rejoining enzymes"/>
    <property type="match status" value="1"/>
</dbReference>
<dbReference type="PROSITE" id="PS51898">
    <property type="entry name" value="TYR_RECOMBINASE"/>
    <property type="match status" value="1"/>
</dbReference>
<accession>A0A372ZX11</accession>
<dbReference type="InterPro" id="IPR044068">
    <property type="entry name" value="CB"/>
</dbReference>
<dbReference type="PANTHER" id="PTHR30349">
    <property type="entry name" value="PHAGE INTEGRASE-RELATED"/>
    <property type="match status" value="1"/>
</dbReference>
<dbReference type="Gene3D" id="1.10.443.10">
    <property type="entry name" value="Intergrase catalytic core"/>
    <property type="match status" value="1"/>
</dbReference>
<dbReference type="CDD" id="cd01189">
    <property type="entry name" value="INT_ICEBs1_C_like"/>
    <property type="match status" value="1"/>
</dbReference>
<dbReference type="EMBL" id="QVIG01000001">
    <property type="protein sequence ID" value="RGD60291.1"/>
    <property type="molecule type" value="Genomic_DNA"/>
</dbReference>
<dbReference type="InterPro" id="IPR002104">
    <property type="entry name" value="Integrase_catalytic"/>
</dbReference>
<dbReference type="Gene3D" id="1.10.150.130">
    <property type="match status" value="1"/>
</dbReference>
<comment type="caution">
    <text evidence="7">The sequence shown here is derived from an EMBL/GenBank/DDBJ whole genome shotgun (WGS) entry which is preliminary data.</text>
</comment>
<evidence type="ECO:0000259" key="6">
    <source>
        <dbReference type="PROSITE" id="PS51900"/>
    </source>
</evidence>
<evidence type="ECO:0000256" key="4">
    <source>
        <dbReference type="PROSITE-ProRule" id="PRU01248"/>
    </source>
</evidence>
<dbReference type="InterPro" id="IPR011010">
    <property type="entry name" value="DNA_brk_join_enz"/>
</dbReference>
<keyword evidence="8" id="KW-1185">Reference proteome</keyword>
<dbReference type="GO" id="GO:0015074">
    <property type="term" value="P:DNA integration"/>
    <property type="evidence" value="ECO:0007669"/>
    <property type="project" value="InterPro"/>
</dbReference>
<evidence type="ECO:0000256" key="1">
    <source>
        <dbReference type="ARBA" id="ARBA00008857"/>
    </source>
</evidence>
<evidence type="ECO:0000259" key="5">
    <source>
        <dbReference type="PROSITE" id="PS51898"/>
    </source>
</evidence>
<dbReference type="AlphaFoldDB" id="A0A372ZX11"/>
<reference evidence="7 8" key="1">
    <citation type="submission" date="2018-08" db="EMBL/GenBank/DDBJ databases">
        <title>Diversity &amp; Physiological Properties of Lignin-Decomposing Actinobacteria from Soil.</title>
        <authorList>
            <person name="Roh S.G."/>
            <person name="Kim S.B."/>
        </authorList>
    </citation>
    <scope>NUCLEOTIDE SEQUENCE [LARGE SCALE GENOMIC DNA]</scope>
    <source>
        <strain evidence="7 8">MMS17-GH009</strain>
    </source>
</reference>
<evidence type="ECO:0000313" key="7">
    <source>
        <dbReference type="EMBL" id="RGD60291.1"/>
    </source>
</evidence>
<dbReference type="InterPro" id="IPR050090">
    <property type="entry name" value="Tyrosine_recombinase_XerCD"/>
</dbReference>
<gene>
    <name evidence="7" type="ORF">DR950_23115</name>
</gene>
<keyword evidence="3" id="KW-0233">DNA recombination</keyword>
<dbReference type="PROSITE" id="PS51900">
    <property type="entry name" value="CB"/>
    <property type="match status" value="1"/>
</dbReference>
<dbReference type="InterPro" id="IPR010998">
    <property type="entry name" value="Integrase_recombinase_N"/>
</dbReference>
<name>A0A372ZX11_9ACTN</name>